<dbReference type="Proteomes" id="UP000622890">
    <property type="component" value="Unassembled WGS sequence"/>
</dbReference>
<name>A0A934SRK3_9BURK</name>
<feature type="transmembrane region" description="Helical" evidence="1">
    <location>
        <begin position="37"/>
        <end position="58"/>
    </location>
</feature>
<keyword evidence="4" id="KW-1185">Reference proteome</keyword>
<evidence type="ECO:0000313" key="4">
    <source>
        <dbReference type="Proteomes" id="UP000622890"/>
    </source>
</evidence>
<dbReference type="RefSeq" id="WP_200592208.1">
    <property type="nucleotide sequence ID" value="NZ_JAEPBG010000004.1"/>
</dbReference>
<keyword evidence="1" id="KW-0472">Membrane</keyword>
<dbReference type="AlphaFoldDB" id="A0A934SRK3"/>
<feature type="domain" description="Fatty acid desaturase" evidence="2">
    <location>
        <begin position="41"/>
        <end position="135"/>
    </location>
</feature>
<feature type="transmembrane region" description="Helical" evidence="1">
    <location>
        <begin position="7"/>
        <end position="31"/>
    </location>
</feature>
<dbReference type="EMBL" id="JAEPBG010000004">
    <property type="protein sequence ID" value="MBK4735451.1"/>
    <property type="molecule type" value="Genomic_DNA"/>
</dbReference>
<gene>
    <name evidence="3" type="ORF">JJB74_12570</name>
</gene>
<comment type="caution">
    <text evidence="3">The sequence shown here is derived from an EMBL/GenBank/DDBJ whole genome shotgun (WGS) entry which is preliminary data.</text>
</comment>
<sequence length="238" mass="26611">MKPGRQGALGLLLAAAIIAAWLAIHVAAIFFLDASSILRTLALIVVQTWLSVGLYIVAHDAMHGSLCPGHRGLNRRVGALALWLYAGFSFDKLLPMHHAHHRAPGMPEDPDFAPMSPDRALPWYLGFMRTYVGRREVLIMLARVGLYMLAGAPLQNIVLFFALPGLLSSLQLFWFGTFLPHRNVSDAEFVDSHRSRSNAYGTLLSLMTCFHFGYHHEHHRFPAAPWWRLPAIRRGSQA</sequence>
<organism evidence="3 4">
    <name type="scientific">Noviherbaspirillum pedocola</name>
    <dbReference type="NCBI Taxonomy" id="2801341"/>
    <lineage>
        <taxon>Bacteria</taxon>
        <taxon>Pseudomonadati</taxon>
        <taxon>Pseudomonadota</taxon>
        <taxon>Betaproteobacteria</taxon>
        <taxon>Burkholderiales</taxon>
        <taxon>Oxalobacteraceae</taxon>
        <taxon>Noviherbaspirillum</taxon>
    </lineage>
</organism>
<evidence type="ECO:0000256" key="1">
    <source>
        <dbReference type="SAM" id="Phobius"/>
    </source>
</evidence>
<dbReference type="InterPro" id="IPR005804">
    <property type="entry name" value="FA_desaturase_dom"/>
</dbReference>
<keyword evidence="1" id="KW-1133">Transmembrane helix</keyword>
<dbReference type="Pfam" id="PF00487">
    <property type="entry name" value="FA_desaturase"/>
    <property type="match status" value="2"/>
</dbReference>
<reference evidence="3" key="1">
    <citation type="submission" date="2021-01" db="EMBL/GenBank/DDBJ databases">
        <title>Genome sequence of strain Noviherbaspirillum sp. DKR-6.</title>
        <authorList>
            <person name="Chaudhary D.K."/>
        </authorList>
    </citation>
    <scope>NUCLEOTIDE SEQUENCE</scope>
    <source>
        <strain evidence="3">DKR-6</strain>
    </source>
</reference>
<protein>
    <submittedName>
        <fullName evidence="3">Fatty acid desaturase</fullName>
    </submittedName>
</protein>
<accession>A0A934SRK3</accession>
<dbReference type="GO" id="GO:0006629">
    <property type="term" value="P:lipid metabolic process"/>
    <property type="evidence" value="ECO:0007669"/>
    <property type="project" value="InterPro"/>
</dbReference>
<proteinExistence type="predicted"/>
<evidence type="ECO:0000313" key="3">
    <source>
        <dbReference type="EMBL" id="MBK4735451.1"/>
    </source>
</evidence>
<keyword evidence="1" id="KW-0812">Transmembrane</keyword>
<feature type="domain" description="Fatty acid desaturase" evidence="2">
    <location>
        <begin position="136"/>
        <end position="234"/>
    </location>
</feature>
<evidence type="ECO:0000259" key="2">
    <source>
        <dbReference type="Pfam" id="PF00487"/>
    </source>
</evidence>